<protein>
    <submittedName>
        <fullName evidence="1">Uncharacterized protein</fullName>
    </submittedName>
</protein>
<keyword evidence="2" id="KW-1185">Reference proteome</keyword>
<evidence type="ECO:0000313" key="1">
    <source>
        <dbReference type="EMBL" id="KRX43662.1"/>
    </source>
</evidence>
<gene>
    <name evidence="1" type="ORF">T05_12554</name>
</gene>
<accession>A0A0V0TXL0</accession>
<dbReference type="AlphaFoldDB" id="A0A0V0TXL0"/>
<dbReference type="Proteomes" id="UP000055048">
    <property type="component" value="Unassembled WGS sequence"/>
</dbReference>
<evidence type="ECO:0000313" key="2">
    <source>
        <dbReference type="Proteomes" id="UP000055048"/>
    </source>
</evidence>
<name>A0A0V0TXL0_9BILA</name>
<organism evidence="1 2">
    <name type="scientific">Trichinella murrelli</name>
    <dbReference type="NCBI Taxonomy" id="144512"/>
    <lineage>
        <taxon>Eukaryota</taxon>
        <taxon>Metazoa</taxon>
        <taxon>Ecdysozoa</taxon>
        <taxon>Nematoda</taxon>
        <taxon>Enoplea</taxon>
        <taxon>Dorylaimia</taxon>
        <taxon>Trichinellida</taxon>
        <taxon>Trichinellidae</taxon>
        <taxon>Trichinella</taxon>
    </lineage>
</organism>
<comment type="caution">
    <text evidence="1">The sequence shown here is derived from an EMBL/GenBank/DDBJ whole genome shotgun (WGS) entry which is preliminary data.</text>
</comment>
<dbReference type="OrthoDB" id="10284445at2759"/>
<reference evidence="1 2" key="1">
    <citation type="submission" date="2015-01" db="EMBL/GenBank/DDBJ databases">
        <title>Evolution of Trichinella species and genotypes.</title>
        <authorList>
            <person name="Korhonen P.K."/>
            <person name="Edoardo P."/>
            <person name="Giuseppe L.R."/>
            <person name="Gasser R.B."/>
        </authorList>
    </citation>
    <scope>NUCLEOTIDE SEQUENCE [LARGE SCALE GENOMIC DNA]</scope>
    <source>
        <strain evidence="1">ISS417</strain>
    </source>
</reference>
<dbReference type="EMBL" id="JYDJ01000114">
    <property type="protein sequence ID" value="KRX43662.1"/>
    <property type="molecule type" value="Genomic_DNA"/>
</dbReference>
<proteinExistence type="predicted"/>
<sequence length="229" mass="25510">MLGGLTKREDHEKKLLWLRSARLALEASTAIAFYACTMDPRISESLNWLSWIATEKLLDHNDGQLAKWTQGRLNGTPSCSKSDATRKIKILQKDPKLISLKMLSVLLFSMDVIEKTRRTPNLSGMLPFYSCSANCVAHLQTGSYLDPLLHLASDSQSHSMAALALLTQSAGGFQPRSGFADGQSTEQLARKDVQVALIVYLYNEHKRSPMNVGNAWSVMLFMRHVSLDL</sequence>